<gene>
    <name evidence="2" type="ORF">SCLCIDRAFT_56409</name>
</gene>
<protein>
    <recommendedName>
        <fullName evidence="1">XPG-I domain-containing protein</fullName>
    </recommendedName>
</protein>
<reference evidence="2 3" key="1">
    <citation type="submission" date="2014-04" db="EMBL/GenBank/DDBJ databases">
        <authorList>
            <consortium name="DOE Joint Genome Institute"/>
            <person name="Kuo A."/>
            <person name="Kohler A."/>
            <person name="Nagy L.G."/>
            <person name="Floudas D."/>
            <person name="Copeland A."/>
            <person name="Barry K.W."/>
            <person name="Cichocki N."/>
            <person name="Veneault-Fourrey C."/>
            <person name="LaButti K."/>
            <person name="Lindquist E.A."/>
            <person name="Lipzen A."/>
            <person name="Lundell T."/>
            <person name="Morin E."/>
            <person name="Murat C."/>
            <person name="Sun H."/>
            <person name="Tunlid A."/>
            <person name="Henrissat B."/>
            <person name="Grigoriev I.V."/>
            <person name="Hibbett D.S."/>
            <person name="Martin F."/>
            <person name="Nordberg H.P."/>
            <person name="Cantor M.N."/>
            <person name="Hua S.X."/>
        </authorList>
    </citation>
    <scope>NUCLEOTIDE SEQUENCE [LARGE SCALE GENOMIC DNA]</scope>
    <source>
        <strain evidence="2 3">Foug A</strain>
    </source>
</reference>
<dbReference type="Proteomes" id="UP000053989">
    <property type="component" value="Unassembled WGS sequence"/>
</dbReference>
<dbReference type="InterPro" id="IPR036279">
    <property type="entry name" value="5-3_exonuclease_C_sf"/>
</dbReference>
<dbReference type="InterPro" id="IPR006084">
    <property type="entry name" value="XPG/Rad2"/>
</dbReference>
<evidence type="ECO:0000313" key="2">
    <source>
        <dbReference type="EMBL" id="KIM66084.1"/>
    </source>
</evidence>
<organism evidence="2 3">
    <name type="scientific">Scleroderma citrinum Foug A</name>
    <dbReference type="NCBI Taxonomy" id="1036808"/>
    <lineage>
        <taxon>Eukaryota</taxon>
        <taxon>Fungi</taxon>
        <taxon>Dikarya</taxon>
        <taxon>Basidiomycota</taxon>
        <taxon>Agaricomycotina</taxon>
        <taxon>Agaricomycetes</taxon>
        <taxon>Agaricomycetidae</taxon>
        <taxon>Boletales</taxon>
        <taxon>Sclerodermatineae</taxon>
        <taxon>Sclerodermataceae</taxon>
        <taxon>Scleroderma</taxon>
    </lineage>
</organism>
<dbReference type="InterPro" id="IPR006086">
    <property type="entry name" value="XPG-I_dom"/>
</dbReference>
<dbReference type="PRINTS" id="PR00853">
    <property type="entry name" value="XPGRADSUPER"/>
</dbReference>
<dbReference type="GO" id="GO:0006281">
    <property type="term" value="P:DNA repair"/>
    <property type="evidence" value="ECO:0007669"/>
    <property type="project" value="UniProtKB-ARBA"/>
</dbReference>
<dbReference type="InParanoid" id="A0A0C3ECL9"/>
<dbReference type="InterPro" id="IPR029060">
    <property type="entry name" value="PIN-like_dom_sf"/>
</dbReference>
<dbReference type="AlphaFoldDB" id="A0A0C3ECL9"/>
<reference evidence="3" key="2">
    <citation type="submission" date="2015-01" db="EMBL/GenBank/DDBJ databases">
        <title>Evolutionary Origins and Diversification of the Mycorrhizal Mutualists.</title>
        <authorList>
            <consortium name="DOE Joint Genome Institute"/>
            <consortium name="Mycorrhizal Genomics Consortium"/>
            <person name="Kohler A."/>
            <person name="Kuo A."/>
            <person name="Nagy L.G."/>
            <person name="Floudas D."/>
            <person name="Copeland A."/>
            <person name="Barry K.W."/>
            <person name="Cichocki N."/>
            <person name="Veneault-Fourrey C."/>
            <person name="LaButti K."/>
            <person name="Lindquist E.A."/>
            <person name="Lipzen A."/>
            <person name="Lundell T."/>
            <person name="Morin E."/>
            <person name="Murat C."/>
            <person name="Riley R."/>
            <person name="Ohm R."/>
            <person name="Sun H."/>
            <person name="Tunlid A."/>
            <person name="Henrissat B."/>
            <person name="Grigoriev I.V."/>
            <person name="Hibbett D.S."/>
            <person name="Martin F."/>
        </authorList>
    </citation>
    <scope>NUCLEOTIDE SEQUENCE [LARGE SCALE GENOMIC DNA]</scope>
    <source>
        <strain evidence="3">Foug A</strain>
    </source>
</reference>
<dbReference type="OrthoDB" id="2959108at2759"/>
<feature type="domain" description="XPG-I" evidence="1">
    <location>
        <begin position="36"/>
        <end position="122"/>
    </location>
</feature>
<dbReference type="HOGENOM" id="CLU_007575_4_1_1"/>
<dbReference type="EMBL" id="KN822019">
    <property type="protein sequence ID" value="KIM66084.1"/>
    <property type="molecule type" value="Genomic_DNA"/>
</dbReference>
<evidence type="ECO:0000313" key="3">
    <source>
        <dbReference type="Proteomes" id="UP000053989"/>
    </source>
</evidence>
<evidence type="ECO:0000259" key="1">
    <source>
        <dbReference type="Pfam" id="PF00867"/>
    </source>
</evidence>
<dbReference type="PANTHER" id="PTHR11081:SF75">
    <property type="entry name" value="ENDONUCLEASE, PUTATIVE (AFU_ORTHOLOGUE AFUA_3G13260)-RELATED"/>
    <property type="match status" value="1"/>
</dbReference>
<dbReference type="Pfam" id="PF00867">
    <property type="entry name" value="XPG_I"/>
    <property type="match status" value="1"/>
</dbReference>
<sequence length="217" mass="23702">FVFDGPNQPMPKPGREVKAAPLLLVQCFQDMLTAFGFSWHVAPGSADAELAQLNLRGLVDVMVTDGEHVLLFGTVSVLRSKTSLPQAGMFEDMQIYTSDAIKHSVHLTQGGLVLMALMCSSDYNVGIPGCDVDVACQLACYGFGDSLLQAALMLPFLQFMEYIVNWCCNLCDALSTDPRGYQQQLHHGLTQVIQSELLQFPDLPAVALYASPLTLWS</sequence>
<keyword evidence="3" id="KW-1185">Reference proteome</keyword>
<dbReference type="SUPFAM" id="SSF47807">
    <property type="entry name" value="5' to 3' exonuclease, C-terminal subdomain"/>
    <property type="match status" value="1"/>
</dbReference>
<dbReference type="PANTHER" id="PTHR11081">
    <property type="entry name" value="FLAP ENDONUCLEASE FAMILY MEMBER"/>
    <property type="match status" value="1"/>
</dbReference>
<dbReference type="GO" id="GO:0017108">
    <property type="term" value="F:5'-flap endonuclease activity"/>
    <property type="evidence" value="ECO:0007669"/>
    <property type="project" value="TreeGrafter"/>
</dbReference>
<dbReference type="SUPFAM" id="SSF88723">
    <property type="entry name" value="PIN domain-like"/>
    <property type="match status" value="1"/>
</dbReference>
<feature type="non-terminal residue" evidence="2">
    <location>
        <position position="217"/>
    </location>
</feature>
<feature type="non-terminal residue" evidence="2">
    <location>
        <position position="1"/>
    </location>
</feature>
<dbReference type="STRING" id="1036808.A0A0C3ECL9"/>
<name>A0A0C3ECL9_9AGAM</name>
<dbReference type="Gene3D" id="3.40.50.1010">
    <property type="entry name" value="5'-nuclease"/>
    <property type="match status" value="1"/>
</dbReference>
<accession>A0A0C3ECL9</accession>
<proteinExistence type="predicted"/>